<reference evidence="1 2" key="1">
    <citation type="submission" date="2020-08" db="EMBL/GenBank/DDBJ databases">
        <authorList>
            <person name="Koutsovoulos G."/>
            <person name="Danchin GJ E."/>
        </authorList>
    </citation>
    <scope>NUCLEOTIDE SEQUENCE [LARGE SCALE GENOMIC DNA]</scope>
</reference>
<sequence>MLDLKTLYLKATHPYPTIRKNLRPQFVLECRTLGPDRILRVRNFLMIYYNLN</sequence>
<comment type="caution">
    <text evidence="1">The sequence shown here is derived from an EMBL/GenBank/DDBJ whole genome shotgun (WGS) entry which is preliminary data.</text>
</comment>
<dbReference type="Proteomes" id="UP000580250">
    <property type="component" value="Unassembled WGS sequence"/>
</dbReference>
<proteinExistence type="predicted"/>
<gene>
    <name evidence="1" type="ORF">MENT_LOCUS52078</name>
</gene>
<evidence type="ECO:0000313" key="2">
    <source>
        <dbReference type="Proteomes" id="UP000580250"/>
    </source>
</evidence>
<evidence type="ECO:0000313" key="1">
    <source>
        <dbReference type="EMBL" id="CAD2198738.1"/>
    </source>
</evidence>
<dbReference type="EMBL" id="CAJEWN010001600">
    <property type="protein sequence ID" value="CAD2198738.1"/>
    <property type="molecule type" value="Genomic_DNA"/>
</dbReference>
<protein>
    <submittedName>
        <fullName evidence="1">Uncharacterized protein</fullName>
    </submittedName>
</protein>
<accession>A0A6V7XHI9</accession>
<name>A0A6V7XHI9_MELEN</name>
<dbReference type="AlphaFoldDB" id="A0A6V7XHI9"/>
<organism evidence="1 2">
    <name type="scientific">Meloidogyne enterolobii</name>
    <name type="common">Root-knot nematode worm</name>
    <name type="synonym">Meloidogyne mayaguensis</name>
    <dbReference type="NCBI Taxonomy" id="390850"/>
    <lineage>
        <taxon>Eukaryota</taxon>
        <taxon>Metazoa</taxon>
        <taxon>Ecdysozoa</taxon>
        <taxon>Nematoda</taxon>
        <taxon>Chromadorea</taxon>
        <taxon>Rhabditida</taxon>
        <taxon>Tylenchina</taxon>
        <taxon>Tylenchomorpha</taxon>
        <taxon>Tylenchoidea</taxon>
        <taxon>Meloidogynidae</taxon>
        <taxon>Meloidogyninae</taxon>
        <taxon>Meloidogyne</taxon>
    </lineage>
</organism>